<dbReference type="Proteomes" id="UP000283993">
    <property type="component" value="Unassembled WGS sequence"/>
</dbReference>
<dbReference type="EMBL" id="AYKH01000014">
    <property type="protein sequence ID" value="ROO27301.1"/>
    <property type="molecule type" value="Genomic_DNA"/>
</dbReference>
<keyword evidence="2" id="KW-1185">Reference proteome</keyword>
<dbReference type="RefSeq" id="WP_184947066.1">
    <property type="nucleotide sequence ID" value="NZ_AYKH01000014.1"/>
</dbReference>
<gene>
    <name evidence="1" type="ORF">SAOR_08985</name>
</gene>
<evidence type="ECO:0000313" key="1">
    <source>
        <dbReference type="EMBL" id="ROO27301.1"/>
    </source>
</evidence>
<organism evidence="1 2">
    <name type="scientific">Salinisphaera orenii MK-B5</name>
    <dbReference type="NCBI Taxonomy" id="856730"/>
    <lineage>
        <taxon>Bacteria</taxon>
        <taxon>Pseudomonadati</taxon>
        <taxon>Pseudomonadota</taxon>
        <taxon>Gammaproteobacteria</taxon>
        <taxon>Salinisphaerales</taxon>
        <taxon>Salinisphaeraceae</taxon>
        <taxon>Salinisphaera</taxon>
    </lineage>
</organism>
<sequence length="54" mass="5945">MLIASLSVACIVATAAGAALTYRRHARRRTRLDAELAYHRIKKPTHADAPRSTD</sequence>
<name>A0A423PP41_9GAMM</name>
<evidence type="ECO:0000313" key="2">
    <source>
        <dbReference type="Proteomes" id="UP000283993"/>
    </source>
</evidence>
<dbReference type="AlphaFoldDB" id="A0A423PP41"/>
<reference evidence="1 2" key="1">
    <citation type="submission" date="2013-10" db="EMBL/GenBank/DDBJ databases">
        <title>Salinisphaera orenii MK-B5 Genome Sequencing.</title>
        <authorList>
            <person name="Lai Q."/>
            <person name="Li C."/>
            <person name="Shao Z."/>
        </authorList>
    </citation>
    <scope>NUCLEOTIDE SEQUENCE [LARGE SCALE GENOMIC DNA]</scope>
    <source>
        <strain evidence="1 2">MK-B5</strain>
    </source>
</reference>
<accession>A0A423PP41</accession>
<protein>
    <submittedName>
        <fullName evidence="1">Uncharacterized protein</fullName>
    </submittedName>
</protein>
<proteinExistence type="predicted"/>
<comment type="caution">
    <text evidence="1">The sequence shown here is derived from an EMBL/GenBank/DDBJ whole genome shotgun (WGS) entry which is preliminary data.</text>
</comment>